<evidence type="ECO:0000256" key="1">
    <source>
        <dbReference type="SAM" id="MobiDB-lite"/>
    </source>
</evidence>
<reference evidence="2" key="1">
    <citation type="journal article" date="2014" name="Int. J. Syst. Evol. Microbiol.">
        <title>Complete genome sequence of Corynebacterium casei LMG S-19264T (=DSM 44701T), isolated from a smear-ripened cheese.</title>
        <authorList>
            <consortium name="US DOE Joint Genome Institute (JGI-PGF)"/>
            <person name="Walter F."/>
            <person name="Albersmeier A."/>
            <person name="Kalinowski J."/>
            <person name="Ruckert C."/>
        </authorList>
    </citation>
    <scope>NUCLEOTIDE SEQUENCE</scope>
    <source>
        <strain evidence="2">JCM 3131</strain>
    </source>
</reference>
<organism evidence="2 3">
    <name type="scientific">Streptomyces ruber</name>
    <dbReference type="NCBI Taxonomy" id="83378"/>
    <lineage>
        <taxon>Bacteria</taxon>
        <taxon>Bacillati</taxon>
        <taxon>Actinomycetota</taxon>
        <taxon>Actinomycetes</taxon>
        <taxon>Kitasatosporales</taxon>
        <taxon>Streptomycetaceae</taxon>
        <taxon>Streptomyces</taxon>
    </lineage>
</organism>
<dbReference type="AlphaFoldDB" id="A0A918EY42"/>
<proteinExistence type="predicted"/>
<evidence type="ECO:0000313" key="3">
    <source>
        <dbReference type="Proteomes" id="UP000620156"/>
    </source>
</evidence>
<sequence>MPERVGGEAEYPAGPRRDVADPFRDRGERARAGQDTGSGRGDQGGQPVAAATGASRVGHQIQETGQRDRVRQRDRRGGPAQLVQRGGREGRCRCRHGLARCSWDFDTHMITETVPALRLHPA</sequence>
<reference evidence="2" key="2">
    <citation type="submission" date="2020-09" db="EMBL/GenBank/DDBJ databases">
        <authorList>
            <person name="Sun Q."/>
            <person name="Ohkuma M."/>
        </authorList>
    </citation>
    <scope>NUCLEOTIDE SEQUENCE</scope>
    <source>
        <strain evidence="2">JCM 3131</strain>
    </source>
</reference>
<evidence type="ECO:0000313" key="2">
    <source>
        <dbReference type="EMBL" id="GGQ89212.1"/>
    </source>
</evidence>
<accession>A0A918EY42</accession>
<feature type="compositionally biased region" description="Basic and acidic residues" evidence="1">
    <location>
        <begin position="65"/>
        <end position="77"/>
    </location>
</feature>
<feature type="compositionally biased region" description="Basic and acidic residues" evidence="1">
    <location>
        <begin position="15"/>
        <end position="32"/>
    </location>
</feature>
<keyword evidence="3" id="KW-1185">Reference proteome</keyword>
<feature type="region of interest" description="Disordered" evidence="1">
    <location>
        <begin position="1"/>
        <end position="89"/>
    </location>
</feature>
<protein>
    <submittedName>
        <fullName evidence="2">Uncharacterized protein</fullName>
    </submittedName>
</protein>
<dbReference type="EMBL" id="BMQK01000031">
    <property type="protein sequence ID" value="GGQ89212.1"/>
    <property type="molecule type" value="Genomic_DNA"/>
</dbReference>
<gene>
    <name evidence="2" type="ORF">GCM10010145_68360</name>
</gene>
<name>A0A918EY42_9ACTN</name>
<comment type="caution">
    <text evidence="2">The sequence shown here is derived from an EMBL/GenBank/DDBJ whole genome shotgun (WGS) entry which is preliminary data.</text>
</comment>
<dbReference type="Proteomes" id="UP000620156">
    <property type="component" value="Unassembled WGS sequence"/>
</dbReference>